<reference evidence="3" key="2">
    <citation type="submission" date="2020-09" db="EMBL/GenBank/DDBJ databases">
        <authorList>
            <person name="Sun Q."/>
            <person name="Zhou Y."/>
        </authorList>
    </citation>
    <scope>NUCLEOTIDE SEQUENCE</scope>
    <source>
        <strain evidence="3">CGMCC 1.15290</strain>
    </source>
</reference>
<dbReference type="SUPFAM" id="SSF56349">
    <property type="entry name" value="DNA breaking-rejoining enzymes"/>
    <property type="match status" value="1"/>
</dbReference>
<sequence length="272" mass="31735">MILRKQNLQEKGKIGYTYLKIVKQLIEDKRIGTALKYHDSFPSIYKKAGNLSFKEIDVRFLKSFENWMVDKNGCSRAWVGSIFRHLRGAFNDAIEDGLLIKSPENYPFDKRRYKIPSVKKQKTAIKPENMAAFYEYTPTCPSEEKAKDYWFFMYFGNGMNPKDMCYIKWSDFNGQYISFIRAKSELTADTTVTITVFVNDDIQRIIEKWGNTNKSLDSYLFPILQPGMNELEQTLKVKRTTTSYVNGLTKFQKDYASLLFPLNIAEFNSHPI</sequence>
<gene>
    <name evidence="3" type="ORF">GCM10011379_07520</name>
</gene>
<organism evidence="3 4">
    <name type="scientific">Filimonas zeae</name>
    <dbReference type="NCBI Taxonomy" id="1737353"/>
    <lineage>
        <taxon>Bacteria</taxon>
        <taxon>Pseudomonadati</taxon>
        <taxon>Bacteroidota</taxon>
        <taxon>Chitinophagia</taxon>
        <taxon>Chitinophagales</taxon>
        <taxon>Chitinophagaceae</taxon>
        <taxon>Filimonas</taxon>
    </lineage>
</organism>
<evidence type="ECO:0000259" key="2">
    <source>
        <dbReference type="Pfam" id="PF13102"/>
    </source>
</evidence>
<dbReference type="AlphaFoldDB" id="A0A917MTV8"/>
<feature type="domain" description="Phage integrase SAM-like" evidence="2">
    <location>
        <begin position="31"/>
        <end position="103"/>
    </location>
</feature>
<keyword evidence="1" id="KW-0238">DNA-binding</keyword>
<dbReference type="EMBL" id="BMIB01000001">
    <property type="protein sequence ID" value="GGH60075.1"/>
    <property type="molecule type" value="Genomic_DNA"/>
</dbReference>
<name>A0A917MTV8_9BACT</name>
<protein>
    <recommendedName>
        <fullName evidence="2">Phage integrase SAM-like domain-containing protein</fullName>
    </recommendedName>
</protein>
<dbReference type="InterPro" id="IPR010998">
    <property type="entry name" value="Integrase_recombinase_N"/>
</dbReference>
<dbReference type="InterPro" id="IPR011010">
    <property type="entry name" value="DNA_brk_join_enz"/>
</dbReference>
<accession>A0A917MTV8</accession>
<dbReference type="RefSeq" id="WP_188950638.1">
    <property type="nucleotide sequence ID" value="NZ_BMIB01000001.1"/>
</dbReference>
<dbReference type="GO" id="GO:0003677">
    <property type="term" value="F:DNA binding"/>
    <property type="evidence" value="ECO:0007669"/>
    <property type="project" value="UniProtKB-KW"/>
</dbReference>
<keyword evidence="4" id="KW-1185">Reference proteome</keyword>
<comment type="caution">
    <text evidence="3">The sequence shown here is derived from an EMBL/GenBank/DDBJ whole genome shotgun (WGS) entry which is preliminary data.</text>
</comment>
<dbReference type="Proteomes" id="UP000627292">
    <property type="component" value="Unassembled WGS sequence"/>
</dbReference>
<evidence type="ECO:0000256" key="1">
    <source>
        <dbReference type="ARBA" id="ARBA00023125"/>
    </source>
</evidence>
<dbReference type="Gene3D" id="1.10.150.130">
    <property type="match status" value="1"/>
</dbReference>
<dbReference type="Pfam" id="PF13102">
    <property type="entry name" value="Phage_int_SAM_5"/>
    <property type="match status" value="1"/>
</dbReference>
<dbReference type="InterPro" id="IPR025269">
    <property type="entry name" value="SAM-like_dom"/>
</dbReference>
<reference evidence="3" key="1">
    <citation type="journal article" date="2014" name="Int. J. Syst. Evol. Microbiol.">
        <title>Complete genome sequence of Corynebacterium casei LMG S-19264T (=DSM 44701T), isolated from a smear-ripened cheese.</title>
        <authorList>
            <consortium name="US DOE Joint Genome Institute (JGI-PGF)"/>
            <person name="Walter F."/>
            <person name="Albersmeier A."/>
            <person name="Kalinowski J."/>
            <person name="Ruckert C."/>
        </authorList>
    </citation>
    <scope>NUCLEOTIDE SEQUENCE</scope>
    <source>
        <strain evidence="3">CGMCC 1.15290</strain>
    </source>
</reference>
<proteinExistence type="predicted"/>
<evidence type="ECO:0000313" key="3">
    <source>
        <dbReference type="EMBL" id="GGH60075.1"/>
    </source>
</evidence>
<evidence type="ECO:0000313" key="4">
    <source>
        <dbReference type="Proteomes" id="UP000627292"/>
    </source>
</evidence>